<keyword evidence="3 6" id="KW-0808">Transferase</keyword>
<dbReference type="PANTHER" id="PTHR23100">
    <property type="entry name" value="ARGININE BIOSYNTHESIS BIFUNCTIONAL PROTEIN ARGJ"/>
    <property type="match status" value="1"/>
</dbReference>
<evidence type="ECO:0000313" key="8">
    <source>
        <dbReference type="Proteomes" id="UP001500880"/>
    </source>
</evidence>
<keyword evidence="8" id="KW-1185">Reference proteome</keyword>
<feature type="binding site" evidence="6">
    <location>
        <position position="164"/>
    </location>
    <ligand>
        <name>substrate</name>
    </ligand>
</feature>
<evidence type="ECO:0000256" key="4">
    <source>
        <dbReference type="ARBA" id="ARBA00022813"/>
    </source>
</evidence>
<proteinExistence type="inferred from homology"/>
<dbReference type="Gene3D" id="3.30.2330.10">
    <property type="entry name" value="arginine biosynthesis bifunctional protein suprefamily"/>
    <property type="match status" value="1"/>
</dbReference>
<comment type="pathway">
    <text evidence="6">Amino-acid biosynthesis; L-arginine biosynthesis; N(2)-acetyl-L-ornithine from L-glutamate: step 1/4.</text>
</comment>
<dbReference type="EC" id="2.3.1.1" evidence="6"/>
<comment type="subunit">
    <text evidence="2 6">Heterotetramer of two alpha and two beta chains.</text>
</comment>
<dbReference type="InterPro" id="IPR042195">
    <property type="entry name" value="ArgJ_beta_C"/>
</dbReference>
<sequence length="414" mass="44922">MSTFYQVAEKLEHLHVLEAGSVTTPKGYTAGGMHCGVKFKRKDLGWLYSEVPAEAAGVYTTNRFQGAPLVVTQDSIAREGKLQGIIVNSGKANTCTGEQGLQDAYEMRKTFTDSLGIKEHYAAVVSTGIIGELLPMEKINQGIQQIPSALQQNEPDHFEKAILTTDTFTKNVAVQMNIGGKTVTIGGAAKGSGMIHPNMATMLSFITTDASIDQQDLHAALKQVTDQTFNCISVDGDTSTNDMVLVLANGLAQNERLTKDHRSWETFLEGLRFVCESLAKQIARDGEGATKLIEVQVSGVESDKGARQIAKSVISSNLVKTAVHGEDPNWGRIVCSIGYSDAPLNPNDLTVSIGSVKVVENGLPLPYDEDKAREELQKEHVTLYIDFHEGTGTGNAWGCDLSYDYVRINASYRT</sequence>
<feature type="site" description="Involved in the stabilization of negative charge on the oxyanion by the formation of the oxyanion hole" evidence="6">
    <location>
        <position position="127"/>
    </location>
</feature>
<feature type="site" description="Cleavage; by autolysis" evidence="6">
    <location>
        <begin position="200"/>
        <end position="201"/>
    </location>
</feature>
<feature type="binding site" evidence="6">
    <location>
        <position position="409"/>
    </location>
    <ligand>
        <name>substrate</name>
    </ligand>
</feature>
<comment type="catalytic activity">
    <reaction evidence="6">
        <text>N(2)-acetyl-L-ornithine + L-glutamate = N-acetyl-L-glutamate + L-ornithine</text>
        <dbReference type="Rhea" id="RHEA:15349"/>
        <dbReference type="ChEBI" id="CHEBI:29985"/>
        <dbReference type="ChEBI" id="CHEBI:44337"/>
        <dbReference type="ChEBI" id="CHEBI:46911"/>
        <dbReference type="ChEBI" id="CHEBI:57805"/>
        <dbReference type="EC" id="2.3.1.35"/>
    </reaction>
</comment>
<dbReference type="Gene3D" id="3.10.20.340">
    <property type="entry name" value="ArgJ beta chain, C-terminal domain"/>
    <property type="match status" value="1"/>
</dbReference>
<dbReference type="PANTHER" id="PTHR23100:SF0">
    <property type="entry name" value="ARGININE BIOSYNTHESIS BIFUNCTIONAL PROTEIN ARGJ, MITOCHONDRIAL"/>
    <property type="match status" value="1"/>
</dbReference>
<feature type="site" description="Involved in the stabilization of negative charge on the oxyanion by the formation of the oxyanion hole" evidence="6">
    <location>
        <position position="128"/>
    </location>
</feature>
<reference evidence="7 8" key="1">
    <citation type="journal article" date="2019" name="Int. J. Syst. Evol. Microbiol.">
        <title>The Global Catalogue of Microorganisms (GCM) 10K type strain sequencing project: providing services to taxonomists for standard genome sequencing and annotation.</title>
        <authorList>
            <consortium name="The Broad Institute Genomics Platform"/>
            <consortium name="The Broad Institute Genome Sequencing Center for Infectious Disease"/>
            <person name="Wu L."/>
            <person name="Ma J."/>
        </authorList>
    </citation>
    <scope>NUCLEOTIDE SEQUENCE [LARGE SCALE GENOMIC DNA]</scope>
    <source>
        <strain evidence="7 8">JCM 12389</strain>
    </source>
</reference>
<dbReference type="InterPro" id="IPR016117">
    <property type="entry name" value="ArgJ-like_dom_sf"/>
</dbReference>
<dbReference type="Pfam" id="PF01960">
    <property type="entry name" value="ArgJ"/>
    <property type="match status" value="1"/>
</dbReference>
<dbReference type="RefSeq" id="WP_343837927.1">
    <property type="nucleotide sequence ID" value="NZ_BAAADO010000002.1"/>
</dbReference>
<dbReference type="HAMAP" id="MF_01106">
    <property type="entry name" value="ArgJ"/>
    <property type="match status" value="1"/>
</dbReference>
<comment type="pathway">
    <text evidence="6">Amino-acid biosynthesis; L-arginine biosynthesis; L-ornithine and N-acetyl-L-glutamate from L-glutamate and N(2)-acetyl-L-ornithine (cyclic): step 1/1.</text>
</comment>
<evidence type="ECO:0000256" key="2">
    <source>
        <dbReference type="ARBA" id="ARBA00011475"/>
    </source>
</evidence>
<evidence type="ECO:0000256" key="3">
    <source>
        <dbReference type="ARBA" id="ARBA00022679"/>
    </source>
</evidence>
<feature type="chain" id="PRO_5044935331" description="Arginine biosynthesis bifunctional protein ArgJ alpha chain" evidence="6">
    <location>
        <begin position="1"/>
        <end position="200"/>
    </location>
</feature>
<evidence type="ECO:0000256" key="6">
    <source>
        <dbReference type="HAMAP-Rule" id="MF_01106"/>
    </source>
</evidence>
<feature type="active site" description="Nucleophile" evidence="6">
    <location>
        <position position="201"/>
    </location>
</feature>
<keyword evidence="4 6" id="KW-0068">Autocatalytic cleavage</keyword>
<dbReference type="NCBIfam" id="NF003802">
    <property type="entry name" value="PRK05388.1"/>
    <property type="match status" value="1"/>
</dbReference>
<protein>
    <recommendedName>
        <fullName evidence="6">Arginine biosynthesis bifunctional protein ArgJ</fullName>
    </recommendedName>
    <domain>
        <recommendedName>
            <fullName evidence="6">Glutamate N-acetyltransferase</fullName>
            <ecNumber evidence="6">2.3.1.35</ecNumber>
        </recommendedName>
        <alternativeName>
            <fullName evidence="6">Ornithine acetyltransferase</fullName>
            <shortName evidence="6">OATase</shortName>
        </alternativeName>
        <alternativeName>
            <fullName evidence="6">Ornithine transacetylase</fullName>
        </alternativeName>
    </domain>
    <domain>
        <recommendedName>
            <fullName evidence="6">Amino-acid acetyltransferase</fullName>
            <ecNumber evidence="6">2.3.1.1</ecNumber>
        </recommendedName>
        <alternativeName>
            <fullName evidence="6">N-acetylglutamate synthase</fullName>
            <shortName evidence="6">AGSase</shortName>
        </alternativeName>
    </domain>
    <component>
        <recommendedName>
            <fullName evidence="6">Arginine biosynthesis bifunctional protein ArgJ alpha chain</fullName>
        </recommendedName>
    </component>
    <component>
        <recommendedName>
            <fullName evidence="6">Arginine biosynthesis bifunctional protein ArgJ beta chain</fullName>
        </recommendedName>
    </component>
</protein>
<feature type="binding site" evidence="6">
    <location>
        <position position="414"/>
    </location>
    <ligand>
        <name>substrate</name>
    </ligand>
</feature>
<comment type="similarity">
    <text evidence="1 6">Belongs to the ArgJ family.</text>
</comment>
<comment type="subcellular location">
    <subcellularLocation>
        <location evidence="6">Cytoplasm</location>
    </subcellularLocation>
</comment>
<keyword evidence="5 6" id="KW-0012">Acyltransferase</keyword>
<keyword evidence="6" id="KW-0511">Multifunctional enzyme</keyword>
<name>A0ABN1AWG7_9BACI</name>
<dbReference type="EC" id="2.3.1.35" evidence="6"/>
<dbReference type="InterPro" id="IPR002813">
    <property type="entry name" value="Arg_biosynth_ArgJ"/>
</dbReference>
<keyword evidence="6" id="KW-0963">Cytoplasm</keyword>
<keyword evidence="6" id="KW-0028">Amino-acid biosynthesis</keyword>
<dbReference type="Proteomes" id="UP001500880">
    <property type="component" value="Unassembled WGS sequence"/>
</dbReference>
<organism evidence="7 8">
    <name type="scientific">Salinibacillus aidingensis</name>
    <dbReference type="NCBI Taxonomy" id="237684"/>
    <lineage>
        <taxon>Bacteria</taxon>
        <taxon>Bacillati</taxon>
        <taxon>Bacillota</taxon>
        <taxon>Bacilli</taxon>
        <taxon>Bacillales</taxon>
        <taxon>Bacillaceae</taxon>
        <taxon>Salinibacillus</taxon>
    </lineage>
</organism>
<feature type="binding site" evidence="6">
    <location>
        <position position="287"/>
    </location>
    <ligand>
        <name>substrate</name>
    </ligand>
</feature>
<dbReference type="CDD" id="cd02152">
    <property type="entry name" value="OAT"/>
    <property type="match status" value="1"/>
</dbReference>
<gene>
    <name evidence="6 7" type="primary">argJ</name>
    <name evidence="7" type="ORF">GCM10008986_08240</name>
</gene>
<evidence type="ECO:0000313" key="7">
    <source>
        <dbReference type="EMBL" id="GAA0485312.1"/>
    </source>
</evidence>
<feature type="chain" id="PRO_5044935330" description="Arginine biosynthesis bifunctional protein ArgJ beta chain" evidence="6">
    <location>
        <begin position="201"/>
        <end position="414"/>
    </location>
</feature>
<dbReference type="NCBIfam" id="TIGR00120">
    <property type="entry name" value="ArgJ"/>
    <property type="match status" value="1"/>
</dbReference>
<comment type="catalytic activity">
    <reaction evidence="6">
        <text>L-glutamate + acetyl-CoA = N-acetyl-L-glutamate + CoA + H(+)</text>
        <dbReference type="Rhea" id="RHEA:24292"/>
        <dbReference type="ChEBI" id="CHEBI:15378"/>
        <dbReference type="ChEBI" id="CHEBI:29985"/>
        <dbReference type="ChEBI" id="CHEBI:44337"/>
        <dbReference type="ChEBI" id="CHEBI:57287"/>
        <dbReference type="ChEBI" id="CHEBI:57288"/>
        <dbReference type="EC" id="2.3.1.1"/>
    </reaction>
</comment>
<feature type="binding site" evidence="6">
    <location>
        <position position="190"/>
    </location>
    <ligand>
        <name>substrate</name>
    </ligand>
</feature>
<comment type="function">
    <text evidence="6">Catalyzes two activities which are involved in the cyclic version of arginine biosynthesis: the synthesis of N-acetylglutamate from glutamate and acetyl-CoA as the acetyl donor, and of ornithine by transacetylation between N(2)-acetylornithine and glutamate.</text>
</comment>
<evidence type="ECO:0000256" key="5">
    <source>
        <dbReference type="ARBA" id="ARBA00023315"/>
    </source>
</evidence>
<keyword evidence="6" id="KW-0055">Arginine biosynthesis</keyword>
<evidence type="ECO:0000256" key="1">
    <source>
        <dbReference type="ARBA" id="ARBA00006774"/>
    </source>
</evidence>
<dbReference type="SUPFAM" id="SSF56266">
    <property type="entry name" value="DmpA/ArgJ-like"/>
    <property type="match status" value="1"/>
</dbReference>
<comment type="caution">
    <text evidence="7">The sequence shown here is derived from an EMBL/GenBank/DDBJ whole genome shotgun (WGS) entry which is preliminary data.</text>
</comment>
<feature type="binding site" evidence="6">
    <location>
        <position position="201"/>
    </location>
    <ligand>
        <name>substrate</name>
    </ligand>
</feature>
<dbReference type="EMBL" id="BAAADO010000002">
    <property type="protein sequence ID" value="GAA0485312.1"/>
    <property type="molecule type" value="Genomic_DNA"/>
</dbReference>
<accession>A0ABN1AWG7</accession>
<dbReference type="Gene3D" id="3.60.70.12">
    <property type="entry name" value="L-amino peptidase D-ALA esterase/amidase"/>
    <property type="match status" value="1"/>
</dbReference>